<dbReference type="PRINTS" id="PR00304">
    <property type="entry name" value="TCOMPLEXTCP1"/>
</dbReference>
<keyword evidence="8" id="KW-0067">ATP-binding</keyword>
<keyword evidence="5 12" id="KW-0285">Flavoprotein</keyword>
<dbReference type="SUPFAM" id="SSF54849">
    <property type="entry name" value="GroEL-intermediate domain like"/>
    <property type="match status" value="1"/>
</dbReference>
<evidence type="ECO:0000256" key="2">
    <source>
        <dbReference type="ARBA" id="ARBA00005018"/>
    </source>
</evidence>
<keyword evidence="11" id="KW-0143">Chaperone</keyword>
<dbReference type="InterPro" id="IPR027413">
    <property type="entry name" value="GROEL-like_equatorial_sf"/>
</dbReference>
<organism evidence="15 16">
    <name type="scientific">Kingdonia uniflora</name>
    <dbReference type="NCBI Taxonomy" id="39325"/>
    <lineage>
        <taxon>Eukaryota</taxon>
        <taxon>Viridiplantae</taxon>
        <taxon>Streptophyta</taxon>
        <taxon>Embryophyta</taxon>
        <taxon>Tracheophyta</taxon>
        <taxon>Spermatophyta</taxon>
        <taxon>Magnoliopsida</taxon>
        <taxon>Ranunculales</taxon>
        <taxon>Circaeasteraceae</taxon>
        <taxon>Kingdonia</taxon>
    </lineage>
</organism>
<evidence type="ECO:0000256" key="13">
    <source>
        <dbReference type="SAM" id="MobiDB-lite"/>
    </source>
</evidence>
<feature type="compositionally biased region" description="Gly residues" evidence="13">
    <location>
        <begin position="256"/>
        <end position="266"/>
    </location>
</feature>
<dbReference type="InterPro" id="IPR027410">
    <property type="entry name" value="TCP-1-like_intermed_sf"/>
</dbReference>
<dbReference type="Gene3D" id="1.10.560.10">
    <property type="entry name" value="GroEL-like equatorial domain"/>
    <property type="match status" value="1"/>
</dbReference>
<evidence type="ECO:0000256" key="10">
    <source>
        <dbReference type="ARBA" id="ARBA00023136"/>
    </source>
</evidence>
<feature type="domain" description="Squalene epoxidase" evidence="14">
    <location>
        <begin position="6"/>
        <end position="98"/>
    </location>
</feature>
<comment type="caution">
    <text evidence="15">The sequence shown here is derived from an EMBL/GenBank/DDBJ whole genome shotgun (WGS) entry which is preliminary data.</text>
</comment>
<comment type="function">
    <text evidence="12">Catalyzes the stereospecific oxidation of squalene to (S)-2,3-epoxysqualene, and is considered to be a rate-limiting enzyme in steroid biosynthesis.</text>
</comment>
<keyword evidence="16" id="KW-1185">Reference proteome</keyword>
<comment type="subcellular location">
    <subcellularLocation>
        <location evidence="12">Membrane</location>
        <topology evidence="12">Multi-pass membrane protein</topology>
    </subcellularLocation>
</comment>
<evidence type="ECO:0000256" key="1">
    <source>
        <dbReference type="ARBA" id="ARBA00001974"/>
    </source>
</evidence>
<dbReference type="EC" id="1.14.14.17" evidence="4 12"/>
<feature type="region of interest" description="Disordered" evidence="13">
    <location>
        <begin position="233"/>
        <end position="266"/>
    </location>
</feature>
<dbReference type="InterPro" id="IPR018370">
    <property type="entry name" value="Chaperonin_Cpn60_CS"/>
</dbReference>
<evidence type="ECO:0000256" key="9">
    <source>
        <dbReference type="ARBA" id="ARBA00023002"/>
    </source>
</evidence>
<dbReference type="PROSITE" id="PS00296">
    <property type="entry name" value="CHAPERONINS_CPN60"/>
    <property type="match status" value="1"/>
</dbReference>
<dbReference type="SUPFAM" id="SSF51905">
    <property type="entry name" value="FAD/NAD(P)-binding domain"/>
    <property type="match status" value="1"/>
</dbReference>
<dbReference type="InterPro" id="IPR017998">
    <property type="entry name" value="Chaperone_TCP-1"/>
</dbReference>
<protein>
    <recommendedName>
        <fullName evidence="4 12">Squalene monooxygenase</fullName>
        <ecNumber evidence="4 12">1.14.14.17</ecNumber>
    </recommendedName>
</protein>
<dbReference type="PANTHER" id="PTHR10835:SF0">
    <property type="entry name" value="SQUALENE MONOOXYGENASE"/>
    <property type="match status" value="1"/>
</dbReference>
<dbReference type="Gene3D" id="3.30.260.10">
    <property type="entry name" value="TCP-1-like chaperonin intermediate domain"/>
    <property type="match status" value="1"/>
</dbReference>
<dbReference type="Pfam" id="PF08491">
    <property type="entry name" value="SE"/>
    <property type="match status" value="1"/>
</dbReference>
<comment type="pathway">
    <text evidence="2">Terpene metabolism; lanosterol biosynthesis; lanosterol from farnesyl diphosphate: step 2/3.</text>
</comment>
<evidence type="ECO:0000256" key="12">
    <source>
        <dbReference type="RuleBase" id="RU367121"/>
    </source>
</evidence>
<proteinExistence type="inferred from homology"/>
<evidence type="ECO:0000313" key="15">
    <source>
        <dbReference type="EMBL" id="KAF6148070.1"/>
    </source>
</evidence>
<dbReference type="Proteomes" id="UP000541444">
    <property type="component" value="Unassembled WGS sequence"/>
</dbReference>
<comment type="catalytic activity">
    <reaction evidence="12">
        <text>squalene + reduced [NADPH--hemoprotein reductase] + O2 = (S)-2,3-epoxysqualene + oxidized [NADPH--hemoprotein reductase] + H2O + H(+)</text>
        <dbReference type="Rhea" id="RHEA:25282"/>
        <dbReference type="Rhea" id="RHEA-COMP:11964"/>
        <dbReference type="Rhea" id="RHEA-COMP:11965"/>
        <dbReference type="ChEBI" id="CHEBI:15377"/>
        <dbReference type="ChEBI" id="CHEBI:15378"/>
        <dbReference type="ChEBI" id="CHEBI:15379"/>
        <dbReference type="ChEBI" id="CHEBI:15440"/>
        <dbReference type="ChEBI" id="CHEBI:15441"/>
        <dbReference type="ChEBI" id="CHEBI:57618"/>
        <dbReference type="ChEBI" id="CHEBI:58210"/>
        <dbReference type="EC" id="1.14.14.17"/>
    </reaction>
</comment>
<dbReference type="InterPro" id="IPR040125">
    <property type="entry name" value="Squalene_monox"/>
</dbReference>
<keyword evidence="9 12" id="KW-0560">Oxidoreductase</keyword>
<reference evidence="15 16" key="1">
    <citation type="journal article" date="2020" name="IScience">
        <title>Genome Sequencing of the Endangered Kingdonia uniflora (Circaeasteraceae, Ranunculales) Reveals Potential Mechanisms of Evolutionary Specialization.</title>
        <authorList>
            <person name="Sun Y."/>
            <person name="Deng T."/>
            <person name="Zhang A."/>
            <person name="Moore M.J."/>
            <person name="Landis J.B."/>
            <person name="Lin N."/>
            <person name="Zhang H."/>
            <person name="Zhang X."/>
            <person name="Huang J."/>
            <person name="Zhang X."/>
            <person name="Sun H."/>
            <person name="Wang H."/>
        </authorList>
    </citation>
    <scope>NUCLEOTIDE SEQUENCE [LARGE SCALE GENOMIC DNA]</scope>
    <source>
        <strain evidence="15">TB1705</strain>
        <tissue evidence="15">Leaf</tissue>
    </source>
</reference>
<accession>A0A7J7LZV3</accession>
<dbReference type="GO" id="GO:0005783">
    <property type="term" value="C:endoplasmic reticulum"/>
    <property type="evidence" value="ECO:0007669"/>
    <property type="project" value="TreeGrafter"/>
</dbReference>
<dbReference type="GO" id="GO:0016020">
    <property type="term" value="C:membrane"/>
    <property type="evidence" value="ECO:0007669"/>
    <property type="project" value="UniProtKB-SubCell"/>
</dbReference>
<dbReference type="PANTHER" id="PTHR10835">
    <property type="entry name" value="SQUALENE MONOOXYGENASE"/>
    <property type="match status" value="1"/>
</dbReference>
<dbReference type="InterPro" id="IPR013698">
    <property type="entry name" value="Squalene_epoxidase"/>
</dbReference>
<evidence type="ECO:0000256" key="3">
    <source>
        <dbReference type="ARBA" id="ARBA00008802"/>
    </source>
</evidence>
<dbReference type="GO" id="GO:0016126">
    <property type="term" value="P:sterol biosynthetic process"/>
    <property type="evidence" value="ECO:0007669"/>
    <property type="project" value="UniProtKB-UniRule"/>
</dbReference>
<keyword evidence="10" id="KW-0472">Membrane</keyword>
<sequence length="266" mass="28867">MKCGFQVPPQLYDSFIVTIDKGSIKIIQNRSMPADPHPTPGALLMGDAFNMRHPLTGRGMTVALSDIVVPHNLLKPLRDLNDASSLCRHLKSFYTLHKVGVQTETELKEKKLRVEDVLNAITAAVEERIVVGGGYTLLRLAAENHKISQSDHLWRYGAQQLYFGDQFVPVMNPIAELDNDNDINIDLDGDDMEMEGIDGPLLEAVIGDESIGTLDRKPESAIDELGEELSLLDVGQNAHGVASDDVDESPESASNGGNGPRSGSGV</sequence>
<dbReference type="AlphaFoldDB" id="A0A7J7LZV3"/>
<name>A0A7J7LZV3_9MAGN</name>
<dbReference type="EMBL" id="JACGCM010001859">
    <property type="protein sequence ID" value="KAF6148070.1"/>
    <property type="molecule type" value="Genomic_DNA"/>
</dbReference>
<evidence type="ECO:0000256" key="5">
    <source>
        <dbReference type="ARBA" id="ARBA00022630"/>
    </source>
</evidence>
<dbReference type="GO" id="GO:0004506">
    <property type="term" value="F:squalene monooxygenase activity"/>
    <property type="evidence" value="ECO:0007669"/>
    <property type="project" value="UniProtKB-UniRule"/>
</dbReference>
<evidence type="ECO:0000256" key="4">
    <source>
        <dbReference type="ARBA" id="ARBA00012312"/>
    </source>
</evidence>
<evidence type="ECO:0000256" key="8">
    <source>
        <dbReference type="ARBA" id="ARBA00022840"/>
    </source>
</evidence>
<dbReference type="GO" id="GO:0050660">
    <property type="term" value="F:flavin adenine dinucleotide binding"/>
    <property type="evidence" value="ECO:0007669"/>
    <property type="project" value="UniProtKB-UniRule"/>
</dbReference>
<keyword evidence="6" id="KW-0547">Nucleotide-binding</keyword>
<evidence type="ECO:0000313" key="16">
    <source>
        <dbReference type="Proteomes" id="UP000541444"/>
    </source>
</evidence>
<evidence type="ECO:0000256" key="11">
    <source>
        <dbReference type="ARBA" id="ARBA00023186"/>
    </source>
</evidence>
<comment type="cofactor">
    <cofactor evidence="1 12">
        <name>FAD</name>
        <dbReference type="ChEBI" id="CHEBI:57692"/>
    </cofactor>
</comment>
<dbReference type="UniPathway" id="UPA00767">
    <property type="reaction ID" value="UER00752"/>
</dbReference>
<evidence type="ECO:0000256" key="6">
    <source>
        <dbReference type="ARBA" id="ARBA00022741"/>
    </source>
</evidence>
<dbReference type="InterPro" id="IPR036188">
    <property type="entry name" value="FAD/NAD-bd_sf"/>
</dbReference>
<evidence type="ECO:0000256" key="7">
    <source>
        <dbReference type="ARBA" id="ARBA00022827"/>
    </source>
</evidence>
<dbReference type="OrthoDB" id="1678617at2759"/>
<gene>
    <name evidence="15" type="ORF">GIB67_024245</name>
</gene>
<keyword evidence="7 12" id="KW-0274">FAD</keyword>
<evidence type="ECO:0000259" key="14">
    <source>
        <dbReference type="Pfam" id="PF08491"/>
    </source>
</evidence>
<comment type="similarity">
    <text evidence="3 12">Belongs to the squalene monooxygenase family.</text>
</comment>
<dbReference type="GO" id="GO:0005524">
    <property type="term" value="F:ATP binding"/>
    <property type="evidence" value="ECO:0007669"/>
    <property type="project" value="UniProtKB-KW"/>
</dbReference>
<dbReference type="GO" id="GO:0140662">
    <property type="term" value="F:ATP-dependent protein folding chaperone"/>
    <property type="evidence" value="ECO:0007669"/>
    <property type="project" value="InterPro"/>
</dbReference>